<evidence type="ECO:0000256" key="3">
    <source>
        <dbReference type="RuleBase" id="RU000682"/>
    </source>
</evidence>
<dbReference type="InterPro" id="IPR013087">
    <property type="entry name" value="Znf_C2H2_type"/>
</dbReference>
<dbReference type="OrthoDB" id="10056939at2759"/>
<feature type="domain" description="Homeobox" evidence="5">
    <location>
        <begin position="270"/>
        <end position="330"/>
    </location>
</feature>
<protein>
    <submittedName>
        <fullName evidence="7">Uncharacterized protein</fullName>
    </submittedName>
</protein>
<gene>
    <name evidence="7" type="ORF">AOQ84DRAFT_386650</name>
</gene>
<dbReference type="PROSITE" id="PS50071">
    <property type="entry name" value="HOMEOBOX_2"/>
    <property type="match status" value="1"/>
</dbReference>
<evidence type="ECO:0000256" key="4">
    <source>
        <dbReference type="SAM" id="MobiDB-lite"/>
    </source>
</evidence>
<feature type="region of interest" description="Disordered" evidence="4">
    <location>
        <begin position="172"/>
        <end position="193"/>
    </location>
</feature>
<keyword evidence="8" id="KW-1185">Reference proteome</keyword>
<dbReference type="SUPFAM" id="SSF46689">
    <property type="entry name" value="Homeodomain-like"/>
    <property type="match status" value="1"/>
</dbReference>
<evidence type="ECO:0000256" key="2">
    <source>
        <dbReference type="PROSITE-ProRule" id="PRU00108"/>
    </source>
</evidence>
<keyword evidence="2 3" id="KW-0238">DNA-binding</keyword>
<feature type="domain" description="C2H2-type" evidence="6">
    <location>
        <begin position="505"/>
        <end position="533"/>
    </location>
</feature>
<evidence type="ECO:0000256" key="1">
    <source>
        <dbReference type="PROSITE-ProRule" id="PRU00042"/>
    </source>
</evidence>
<feature type="compositionally biased region" description="Basic residues" evidence="4">
    <location>
        <begin position="468"/>
        <end position="479"/>
    </location>
</feature>
<feature type="compositionally biased region" description="Polar residues" evidence="4">
    <location>
        <begin position="865"/>
        <end position="877"/>
    </location>
</feature>
<feature type="compositionally biased region" description="Low complexity" evidence="4">
    <location>
        <begin position="445"/>
        <end position="467"/>
    </location>
</feature>
<feature type="DNA-binding region" description="Homeobox" evidence="2">
    <location>
        <begin position="272"/>
        <end position="331"/>
    </location>
</feature>
<dbReference type="InterPro" id="IPR001356">
    <property type="entry name" value="HD"/>
</dbReference>
<feature type="region of interest" description="Disordered" evidence="4">
    <location>
        <begin position="864"/>
        <end position="918"/>
    </location>
</feature>
<feature type="region of interest" description="Disordered" evidence="4">
    <location>
        <begin position="445"/>
        <end position="496"/>
    </location>
</feature>
<feature type="region of interest" description="Disordered" evidence="4">
    <location>
        <begin position="56"/>
        <end position="85"/>
    </location>
</feature>
<dbReference type="SMART" id="SM00355">
    <property type="entry name" value="ZnF_C2H2"/>
    <property type="match status" value="4"/>
</dbReference>
<dbReference type="GO" id="GO:0008270">
    <property type="term" value="F:zinc ion binding"/>
    <property type="evidence" value="ECO:0007669"/>
    <property type="project" value="UniProtKB-KW"/>
</dbReference>
<sequence>MESPDCTTMLDDKGFEFPFSLEYGDDFGLDVDTHKPDEQIFSDADLSLPNLPPESTLVDCSQPSGNHSEWTPYQERQSRWSKSTDENNETLAEFQLFMDQSFLGVHSIQPQTPALQQNWHSLNQAPVVSGHGDSWDTAMGQHGFKPCQPDFISHFVTDSSDLAIRGIKGYHSEDIPAGGDSGDLRRQPEGGLGENDQVERFISTDMETWLDKHLVTFGTQQLAGPVKTTAISDAPKYTEVLKAPEQRLENSAPSSTPYHTQALNKRTNQQKFKTQRSRISPEARSILEEHFNNDAYPTARDIDVIAQLSNLENKTVKNWFNNTRSRRSVRELNNTVQSFPGPQLSSSRKSKKDVDVVSVGSKSSSNLSIERYLEAPLDEEPASAKAIEAALTLEPHLQSYSHSGNVLNELPQQLGDSCSSILISSSGRPLSDDGVMSNRHISAISSRHSSASGGSPSSHGSSTSSFGRARRRGRKRWHHTPYSTSSKGLDQKEEDEDDQGRNVSFFCTFCRKAFMAKYEWKRHEEAVHLPQKTWICCYQGAPSPTRCPFCWVFLPTEEHLAKHRYQECMSKPEAQRTFSRKDHLFQHIRNTHNTHDLSEHPPIFPIDATLKSWECSPPPLESDNPALHCGFCGRWFRTWNERSEHIARHFKSGVEISTWWPGRIYNDDELENVSLPFYSNSPHMCRYCHEQFPDLVTAQRRHPCCKLFSCSFLPDPESIFAFGAMPHEKYCRLCDFEIDCSHENAGHLIQKHAKAHKYRKCDQRIYYSFGSFWDHLGWFHFHGGSPCLRGEQVVSSWTQVKPAVFEPVDPAMSAIAKHSQCTYGNSTIPQRYRNAPHQTISDLSPKEPTEEIWVKKPADHLRTFDSFQGPENISKASPFSDLDHPGRKSPLPKDASFRVNKGRSIMAQPTRRTIGASN</sequence>
<evidence type="ECO:0000259" key="6">
    <source>
        <dbReference type="PROSITE" id="PS50157"/>
    </source>
</evidence>
<organism evidence="7 8">
    <name type="scientific">Glonium stellatum</name>
    <dbReference type="NCBI Taxonomy" id="574774"/>
    <lineage>
        <taxon>Eukaryota</taxon>
        <taxon>Fungi</taxon>
        <taxon>Dikarya</taxon>
        <taxon>Ascomycota</taxon>
        <taxon>Pezizomycotina</taxon>
        <taxon>Dothideomycetes</taxon>
        <taxon>Pleosporomycetidae</taxon>
        <taxon>Gloniales</taxon>
        <taxon>Gloniaceae</taxon>
        <taxon>Glonium</taxon>
    </lineage>
</organism>
<keyword evidence="1" id="KW-0862">Zinc</keyword>
<reference evidence="7 8" key="1">
    <citation type="journal article" date="2016" name="Nat. Commun.">
        <title>Ectomycorrhizal ecology is imprinted in the genome of the dominant symbiotic fungus Cenococcum geophilum.</title>
        <authorList>
            <consortium name="DOE Joint Genome Institute"/>
            <person name="Peter M."/>
            <person name="Kohler A."/>
            <person name="Ohm R.A."/>
            <person name="Kuo A."/>
            <person name="Krutzmann J."/>
            <person name="Morin E."/>
            <person name="Arend M."/>
            <person name="Barry K.W."/>
            <person name="Binder M."/>
            <person name="Choi C."/>
            <person name="Clum A."/>
            <person name="Copeland A."/>
            <person name="Grisel N."/>
            <person name="Haridas S."/>
            <person name="Kipfer T."/>
            <person name="LaButti K."/>
            <person name="Lindquist E."/>
            <person name="Lipzen A."/>
            <person name="Maire R."/>
            <person name="Meier B."/>
            <person name="Mihaltcheva S."/>
            <person name="Molinier V."/>
            <person name="Murat C."/>
            <person name="Poggeler S."/>
            <person name="Quandt C.A."/>
            <person name="Sperisen C."/>
            <person name="Tritt A."/>
            <person name="Tisserant E."/>
            <person name="Crous P.W."/>
            <person name="Henrissat B."/>
            <person name="Nehls U."/>
            <person name="Egli S."/>
            <person name="Spatafora J.W."/>
            <person name="Grigoriev I.V."/>
            <person name="Martin F.M."/>
        </authorList>
    </citation>
    <scope>NUCLEOTIDE SEQUENCE [LARGE SCALE GENOMIC DNA]</scope>
    <source>
        <strain evidence="7 8">CBS 207.34</strain>
    </source>
</reference>
<dbReference type="PROSITE" id="PS00028">
    <property type="entry name" value="ZINC_FINGER_C2H2_1"/>
    <property type="match status" value="2"/>
</dbReference>
<keyword evidence="2 3" id="KW-0539">Nucleus</keyword>
<dbReference type="GO" id="GO:0005634">
    <property type="term" value="C:nucleus"/>
    <property type="evidence" value="ECO:0007669"/>
    <property type="project" value="UniProtKB-SubCell"/>
</dbReference>
<evidence type="ECO:0000313" key="7">
    <source>
        <dbReference type="EMBL" id="OCL11694.1"/>
    </source>
</evidence>
<dbReference type="CDD" id="cd00086">
    <property type="entry name" value="homeodomain"/>
    <property type="match status" value="1"/>
</dbReference>
<proteinExistence type="predicted"/>
<name>A0A8E2F773_9PEZI</name>
<feature type="region of interest" description="Disordered" evidence="4">
    <location>
        <begin position="331"/>
        <end position="360"/>
    </location>
</feature>
<dbReference type="EMBL" id="KV749006">
    <property type="protein sequence ID" value="OCL11694.1"/>
    <property type="molecule type" value="Genomic_DNA"/>
</dbReference>
<evidence type="ECO:0000313" key="8">
    <source>
        <dbReference type="Proteomes" id="UP000250140"/>
    </source>
</evidence>
<accession>A0A8E2F773</accession>
<dbReference type="Gene3D" id="1.10.10.60">
    <property type="entry name" value="Homeodomain-like"/>
    <property type="match status" value="1"/>
</dbReference>
<dbReference type="Proteomes" id="UP000250140">
    <property type="component" value="Unassembled WGS sequence"/>
</dbReference>
<comment type="subcellular location">
    <subcellularLocation>
        <location evidence="2 3">Nucleus</location>
    </subcellularLocation>
</comment>
<dbReference type="SMART" id="SM00389">
    <property type="entry name" value="HOX"/>
    <property type="match status" value="1"/>
</dbReference>
<keyword evidence="2 3" id="KW-0371">Homeobox</keyword>
<keyword evidence="1" id="KW-0479">Metal-binding</keyword>
<feature type="compositionally biased region" description="Polar residues" evidence="4">
    <location>
        <begin position="331"/>
        <end position="344"/>
    </location>
</feature>
<dbReference type="Pfam" id="PF00046">
    <property type="entry name" value="Homeodomain"/>
    <property type="match status" value="1"/>
</dbReference>
<evidence type="ECO:0000259" key="5">
    <source>
        <dbReference type="PROSITE" id="PS50071"/>
    </source>
</evidence>
<dbReference type="AlphaFoldDB" id="A0A8E2F773"/>
<feature type="compositionally biased region" description="Polar residues" evidence="4">
    <location>
        <begin position="58"/>
        <end position="75"/>
    </location>
</feature>
<dbReference type="InterPro" id="IPR009057">
    <property type="entry name" value="Homeodomain-like_sf"/>
</dbReference>
<dbReference type="PROSITE" id="PS50157">
    <property type="entry name" value="ZINC_FINGER_C2H2_2"/>
    <property type="match status" value="1"/>
</dbReference>
<keyword evidence="1" id="KW-0863">Zinc-finger</keyword>
<feature type="compositionally biased region" description="Basic and acidic residues" evidence="4">
    <location>
        <begin position="76"/>
        <end position="85"/>
    </location>
</feature>
<dbReference type="GO" id="GO:0003677">
    <property type="term" value="F:DNA binding"/>
    <property type="evidence" value="ECO:0007669"/>
    <property type="project" value="UniProtKB-UniRule"/>
</dbReference>